<evidence type="ECO:0000313" key="1">
    <source>
        <dbReference type="EMBL" id="SMO95901.1"/>
    </source>
</evidence>
<dbReference type="AlphaFoldDB" id="A0A521FK74"/>
<accession>A0A521FK74</accession>
<sequence>MAQTITKSAKDIVKVATKAVPAISAEEALALVGSLDHVFVDQRDGTE</sequence>
<name>A0A521FK74_9RHOB</name>
<reference evidence="1 2" key="1">
    <citation type="submission" date="2017-05" db="EMBL/GenBank/DDBJ databases">
        <authorList>
            <person name="Varghese N."/>
            <person name="Submissions S."/>
        </authorList>
    </citation>
    <scope>NUCLEOTIDE SEQUENCE [LARGE SCALE GENOMIC DNA]</scope>
    <source>
        <strain evidence="1 2">DSM 28009</strain>
    </source>
</reference>
<keyword evidence="2" id="KW-1185">Reference proteome</keyword>
<gene>
    <name evidence="1" type="ORF">SAMN06265380_12610</name>
</gene>
<organism evidence="1 2">
    <name type="scientific">Ruegeria faecimaris</name>
    <dbReference type="NCBI Taxonomy" id="686389"/>
    <lineage>
        <taxon>Bacteria</taxon>
        <taxon>Pseudomonadati</taxon>
        <taxon>Pseudomonadota</taxon>
        <taxon>Alphaproteobacteria</taxon>
        <taxon>Rhodobacterales</taxon>
        <taxon>Roseobacteraceae</taxon>
        <taxon>Ruegeria</taxon>
    </lineage>
</organism>
<dbReference type="Proteomes" id="UP000319555">
    <property type="component" value="Unassembled WGS sequence"/>
</dbReference>
<protein>
    <submittedName>
        <fullName evidence="1">Uncharacterized protein</fullName>
    </submittedName>
</protein>
<dbReference type="RefSeq" id="WP_334223335.1">
    <property type="nucleotide sequence ID" value="NZ_CANLVA010000025.1"/>
</dbReference>
<proteinExistence type="predicted"/>
<evidence type="ECO:0000313" key="2">
    <source>
        <dbReference type="Proteomes" id="UP000319555"/>
    </source>
</evidence>
<dbReference type="EMBL" id="FXTE01000026">
    <property type="protein sequence ID" value="SMO95901.1"/>
    <property type="molecule type" value="Genomic_DNA"/>
</dbReference>